<dbReference type="AlphaFoldDB" id="Q75EN4"/>
<reference evidence="3 4" key="1">
    <citation type="journal article" date="2004" name="Science">
        <title>The Ashbya gossypii genome as a tool for mapping the ancient Saccharomyces cerevisiae genome.</title>
        <authorList>
            <person name="Dietrich F.S."/>
            <person name="Voegeli S."/>
            <person name="Brachat S."/>
            <person name="Lerch A."/>
            <person name="Gates K."/>
            <person name="Steiner S."/>
            <person name="Mohr C."/>
            <person name="Pohlmann R."/>
            <person name="Luedi P."/>
            <person name="Choi S."/>
            <person name="Wing R.A."/>
            <person name="Flavier A."/>
            <person name="Gaffney T.D."/>
            <person name="Philippsen P."/>
        </authorList>
    </citation>
    <scope>NUCLEOTIDE SEQUENCE [LARGE SCALE GENOMIC DNA]</scope>
    <source>
        <strain evidence="4">ATCC 10895 / CBS 109.51 / FGSC 9923 / NRRL Y-1056</strain>
    </source>
</reference>
<dbReference type="RefSeq" id="NP_982586.1">
    <property type="nucleotide sequence ID" value="NM_207939.1"/>
</dbReference>
<dbReference type="InParanoid" id="Q75EN4"/>
<evidence type="ECO:0000313" key="3">
    <source>
        <dbReference type="EMBL" id="AAS50410.1"/>
    </source>
</evidence>
<dbReference type="OMA" id="LYEPNPP"/>
<dbReference type="Proteomes" id="UP000000591">
    <property type="component" value="Chromosome I"/>
</dbReference>
<dbReference type="HOGENOM" id="CLU_012062_4_1_1"/>
<dbReference type="GO" id="GO:0006457">
    <property type="term" value="P:protein folding"/>
    <property type="evidence" value="ECO:0000318"/>
    <property type="project" value="GO_Central"/>
</dbReference>
<evidence type="ECO:0000259" key="2">
    <source>
        <dbReference type="PROSITE" id="PS50072"/>
    </source>
</evidence>
<dbReference type="eggNOG" id="KOG0880">
    <property type="taxonomic scope" value="Eukaryota"/>
</dbReference>
<dbReference type="PANTHER" id="PTHR11071">
    <property type="entry name" value="PEPTIDYL-PROLYL CIS-TRANS ISOMERASE"/>
    <property type="match status" value="1"/>
</dbReference>
<reference evidence="4" key="2">
    <citation type="journal article" date="2013" name="G3 (Bethesda)">
        <title>Genomes of Ashbya fungi isolated from insects reveal four mating-type loci, numerous translocations, lack of transposons, and distinct gene duplications.</title>
        <authorList>
            <person name="Dietrich F.S."/>
            <person name="Voegeli S."/>
            <person name="Kuo S."/>
            <person name="Philippsen P."/>
        </authorList>
    </citation>
    <scope>GENOME REANNOTATION</scope>
    <source>
        <strain evidence="4">ATCC 10895 / CBS 109.51 / FGSC 9923 / NRRL Y-1056</strain>
    </source>
</reference>
<dbReference type="SUPFAM" id="SSF50891">
    <property type="entry name" value="Cyclophilin-like"/>
    <property type="match status" value="1"/>
</dbReference>
<dbReference type="GeneID" id="4618451"/>
<dbReference type="GO" id="GO:0016018">
    <property type="term" value="F:cyclosporin A binding"/>
    <property type="evidence" value="ECO:0000318"/>
    <property type="project" value="GO_Central"/>
</dbReference>
<sequence>MTVGNGKRLVALSWVVLFGVMSYFGVISAAQAKSVKMYPPNPPISQRVQMLLRYDGGEKQEELEIGIELYGSVVPDTVKNFREIAKGVKAKIKGTDQVLDITYKNTVFHRVVPEKYICGGKVLDYRFSIHGQTFKDENFDIKHDRPGRLAMVNDGPDSNHSQFYIVTSLEPLEENDGKNVVFGQVYDGLEELLEKVRHLPLDEQGKPTSNLKIVGIHVDDLSIQNMDELVALYKQSLVKYHAGDTSVGVPETAFLRKGAGENGAVISSFEYSKQRVVVFGLVFALLYIAAKRGRSYLASKANVVSVRNG</sequence>
<dbReference type="Gene3D" id="2.40.100.10">
    <property type="entry name" value="Cyclophilin-like"/>
    <property type="match status" value="1"/>
</dbReference>
<dbReference type="GO" id="GO:0005737">
    <property type="term" value="C:cytoplasm"/>
    <property type="evidence" value="ECO:0000318"/>
    <property type="project" value="GO_Central"/>
</dbReference>
<protein>
    <submittedName>
        <fullName evidence="3">AAR045Cp</fullName>
    </submittedName>
</protein>
<dbReference type="PANTHER" id="PTHR11071:SF568">
    <property type="entry name" value="PEPTIDYL-PROLYL CIS-TRANS ISOMERASE CPR4-RELATED"/>
    <property type="match status" value="1"/>
</dbReference>
<feature type="domain" description="PPIase cyclophilin-type" evidence="2">
    <location>
        <begin position="64"/>
        <end position="218"/>
    </location>
</feature>
<dbReference type="GO" id="GO:0005783">
    <property type="term" value="C:endoplasmic reticulum"/>
    <property type="evidence" value="ECO:0000318"/>
    <property type="project" value="GO_Central"/>
</dbReference>
<dbReference type="KEGG" id="ago:AGOS_AAR045C"/>
<organism evidence="3 4">
    <name type="scientific">Eremothecium gossypii (strain ATCC 10895 / CBS 109.51 / FGSC 9923 / NRRL Y-1056)</name>
    <name type="common">Yeast</name>
    <name type="synonym">Ashbya gossypii</name>
    <dbReference type="NCBI Taxonomy" id="284811"/>
    <lineage>
        <taxon>Eukaryota</taxon>
        <taxon>Fungi</taxon>
        <taxon>Dikarya</taxon>
        <taxon>Ascomycota</taxon>
        <taxon>Saccharomycotina</taxon>
        <taxon>Saccharomycetes</taxon>
        <taxon>Saccharomycetales</taxon>
        <taxon>Saccharomycetaceae</taxon>
        <taxon>Eremothecium</taxon>
    </lineage>
</organism>
<evidence type="ECO:0000256" key="1">
    <source>
        <dbReference type="ARBA" id="ARBA00000971"/>
    </source>
</evidence>
<comment type="catalytic activity">
    <reaction evidence="1">
        <text>[protein]-peptidylproline (omega=180) = [protein]-peptidylproline (omega=0)</text>
        <dbReference type="Rhea" id="RHEA:16237"/>
        <dbReference type="Rhea" id="RHEA-COMP:10747"/>
        <dbReference type="Rhea" id="RHEA-COMP:10748"/>
        <dbReference type="ChEBI" id="CHEBI:83833"/>
        <dbReference type="ChEBI" id="CHEBI:83834"/>
        <dbReference type="EC" id="5.2.1.8"/>
    </reaction>
</comment>
<dbReference type="FunCoup" id="Q75EN4">
    <property type="interactions" value="59"/>
</dbReference>
<dbReference type="EMBL" id="AE016814">
    <property type="protein sequence ID" value="AAS50410.1"/>
    <property type="molecule type" value="Genomic_DNA"/>
</dbReference>
<keyword evidence="4" id="KW-1185">Reference proteome</keyword>
<dbReference type="InterPro" id="IPR002130">
    <property type="entry name" value="Cyclophilin-type_PPIase_dom"/>
</dbReference>
<name>Q75EN4_EREGS</name>
<gene>
    <name evidence="3" type="ORF">AGOS_AAR045C</name>
</gene>
<evidence type="ECO:0000313" key="4">
    <source>
        <dbReference type="Proteomes" id="UP000000591"/>
    </source>
</evidence>
<proteinExistence type="predicted"/>
<dbReference type="OrthoDB" id="193499at2759"/>
<dbReference type="GO" id="GO:0003755">
    <property type="term" value="F:peptidyl-prolyl cis-trans isomerase activity"/>
    <property type="evidence" value="ECO:0000318"/>
    <property type="project" value="GO_Central"/>
</dbReference>
<dbReference type="PRINTS" id="PR00153">
    <property type="entry name" value="CSAPPISMRASE"/>
</dbReference>
<dbReference type="Pfam" id="PF00160">
    <property type="entry name" value="Pro_isomerase"/>
    <property type="match status" value="1"/>
</dbReference>
<dbReference type="InterPro" id="IPR029000">
    <property type="entry name" value="Cyclophilin-like_dom_sf"/>
</dbReference>
<accession>Q75EN4</accession>
<dbReference type="PROSITE" id="PS50072">
    <property type="entry name" value="CSA_PPIASE_2"/>
    <property type="match status" value="1"/>
</dbReference>
<dbReference type="STRING" id="284811.Q75EN4"/>